<keyword evidence="1" id="KW-0472">Membrane</keyword>
<gene>
    <name evidence="2" type="ORF">LHA_0543</name>
</gene>
<dbReference type="STRING" id="449.LHA_0543"/>
<dbReference type="RefSeq" id="WP_045105136.1">
    <property type="nucleotide sequence ID" value="NZ_LN681225.1"/>
</dbReference>
<dbReference type="OrthoDB" id="9156046at2"/>
<evidence type="ECO:0000313" key="2">
    <source>
        <dbReference type="EMBL" id="CEK09636.1"/>
    </source>
</evidence>
<keyword evidence="3" id="KW-1185">Reference proteome</keyword>
<dbReference type="Proteomes" id="UP000032803">
    <property type="component" value="Chromosome I"/>
</dbReference>
<proteinExistence type="predicted"/>
<evidence type="ECO:0000256" key="1">
    <source>
        <dbReference type="SAM" id="Phobius"/>
    </source>
</evidence>
<accession>A0A0A8UQ79</accession>
<dbReference type="HOGENOM" id="CLU_1026191_0_0_6"/>
<feature type="transmembrane region" description="Helical" evidence="1">
    <location>
        <begin position="15"/>
        <end position="37"/>
    </location>
</feature>
<dbReference type="KEGG" id="lha:LHA_0543"/>
<sequence>MEAAATTHLYSNWSFWTVLVSAIAVILSQLPPVRLWFKKAKLDIGMYSKISITHKVGNPNLQIHLIVNNIGGRKVRVKGITASITKYSELIATLPAQNYLENQNGQNTLLFTPFSLNPSEEWAHIINLLNFFNRENEQEYRRLEARMLANYRSKKGTPNSESQDLIEIDENLVQPFHSFFDKHFIWRTGEYQLTVNINTDHEKTNISKKYRFTIFESHTDQLKEITDKYKFGDGIWWSSGLASVILDIKEA</sequence>
<protein>
    <submittedName>
        <fullName evidence="2">Uncharacterized protein</fullName>
    </submittedName>
</protein>
<evidence type="ECO:0000313" key="3">
    <source>
        <dbReference type="Proteomes" id="UP000032803"/>
    </source>
</evidence>
<reference evidence="3" key="1">
    <citation type="submission" date="2014-09" db="EMBL/GenBank/DDBJ databases">
        <authorList>
            <person name="Gomez-Valero L."/>
        </authorList>
    </citation>
    <scope>NUCLEOTIDE SEQUENCE [LARGE SCALE GENOMIC DNA]</scope>
    <source>
        <strain evidence="3">ATCC35250</strain>
    </source>
</reference>
<dbReference type="AlphaFoldDB" id="A0A0A8UQ79"/>
<keyword evidence="1" id="KW-0812">Transmembrane</keyword>
<dbReference type="PATRIC" id="fig|449.7.peg.2645"/>
<dbReference type="EMBL" id="LN681225">
    <property type="protein sequence ID" value="CEK09636.1"/>
    <property type="molecule type" value="Genomic_DNA"/>
</dbReference>
<keyword evidence="1" id="KW-1133">Transmembrane helix</keyword>
<name>A0A0A8UQ79_LEGHA</name>
<organism evidence="2 3">
    <name type="scientific">Legionella hackeliae</name>
    <dbReference type="NCBI Taxonomy" id="449"/>
    <lineage>
        <taxon>Bacteria</taxon>
        <taxon>Pseudomonadati</taxon>
        <taxon>Pseudomonadota</taxon>
        <taxon>Gammaproteobacteria</taxon>
        <taxon>Legionellales</taxon>
        <taxon>Legionellaceae</taxon>
        <taxon>Legionella</taxon>
    </lineage>
</organism>